<evidence type="ECO:0000313" key="4">
    <source>
        <dbReference type="EnsemblFungi" id="EJT75379"/>
    </source>
</evidence>
<feature type="signal peptide" evidence="2">
    <location>
        <begin position="1"/>
        <end position="22"/>
    </location>
</feature>
<dbReference type="EMBL" id="GL385397">
    <property type="protein sequence ID" value="EJT75379.1"/>
    <property type="molecule type" value="Genomic_DNA"/>
</dbReference>
<proteinExistence type="predicted"/>
<dbReference type="HOGENOM" id="CLU_067171_0_0_1"/>
<reference evidence="4" key="4">
    <citation type="journal article" date="2015" name="G3 (Bethesda)">
        <title>Genome sequences of three phytopathogenic species of the Magnaporthaceae family of fungi.</title>
        <authorList>
            <person name="Okagaki L.H."/>
            <person name="Nunes C.C."/>
            <person name="Sailsbery J."/>
            <person name="Clay B."/>
            <person name="Brown D."/>
            <person name="John T."/>
            <person name="Oh Y."/>
            <person name="Young N."/>
            <person name="Fitzgerald M."/>
            <person name="Haas B.J."/>
            <person name="Zeng Q."/>
            <person name="Young S."/>
            <person name="Adiconis X."/>
            <person name="Fan L."/>
            <person name="Levin J.Z."/>
            <person name="Mitchell T.K."/>
            <person name="Okubara P.A."/>
            <person name="Farman M.L."/>
            <person name="Kohn L.M."/>
            <person name="Birren B."/>
            <person name="Ma L.-J."/>
            <person name="Dean R.A."/>
        </authorList>
    </citation>
    <scope>NUCLEOTIDE SEQUENCE</scope>
    <source>
        <strain evidence="4">R3-111a-1</strain>
    </source>
</reference>
<evidence type="ECO:0000313" key="3">
    <source>
        <dbReference type="EMBL" id="EJT75379.1"/>
    </source>
</evidence>
<dbReference type="EnsemblFungi" id="EJT75379">
    <property type="protein sequence ID" value="EJT75379"/>
    <property type="gene ID" value="GGTG_05316"/>
</dbReference>
<organism evidence="3">
    <name type="scientific">Gaeumannomyces tritici (strain R3-111a-1)</name>
    <name type="common">Wheat and barley take-all root rot fungus</name>
    <name type="synonym">Gaeumannomyces graminis var. tritici</name>
    <dbReference type="NCBI Taxonomy" id="644352"/>
    <lineage>
        <taxon>Eukaryota</taxon>
        <taxon>Fungi</taxon>
        <taxon>Dikarya</taxon>
        <taxon>Ascomycota</taxon>
        <taxon>Pezizomycotina</taxon>
        <taxon>Sordariomycetes</taxon>
        <taxon>Sordariomycetidae</taxon>
        <taxon>Magnaporthales</taxon>
        <taxon>Magnaporthaceae</taxon>
        <taxon>Gaeumannomyces</taxon>
    </lineage>
</organism>
<dbReference type="GeneID" id="20345774"/>
<reference evidence="3" key="2">
    <citation type="submission" date="2010-07" db="EMBL/GenBank/DDBJ databases">
        <authorList>
            <consortium name="The Broad Institute Genome Sequencing Platform"/>
            <consortium name="Broad Institute Genome Sequencing Center for Infectious Disease"/>
            <person name="Ma L.-J."/>
            <person name="Dead R."/>
            <person name="Young S."/>
            <person name="Zeng Q."/>
            <person name="Koehrsen M."/>
            <person name="Alvarado L."/>
            <person name="Berlin A."/>
            <person name="Chapman S.B."/>
            <person name="Chen Z."/>
            <person name="Freedman E."/>
            <person name="Gellesch M."/>
            <person name="Goldberg J."/>
            <person name="Griggs A."/>
            <person name="Gujja S."/>
            <person name="Heilman E.R."/>
            <person name="Heiman D."/>
            <person name="Hepburn T."/>
            <person name="Howarth C."/>
            <person name="Jen D."/>
            <person name="Larson L."/>
            <person name="Mehta T."/>
            <person name="Neiman D."/>
            <person name="Pearson M."/>
            <person name="Roberts A."/>
            <person name="Saif S."/>
            <person name="Shea T."/>
            <person name="Shenoy N."/>
            <person name="Sisk P."/>
            <person name="Stolte C."/>
            <person name="Sykes S."/>
            <person name="Walk T."/>
            <person name="White J."/>
            <person name="Yandava C."/>
            <person name="Haas B."/>
            <person name="Nusbaum C."/>
            <person name="Birren B."/>
        </authorList>
    </citation>
    <scope>NUCLEOTIDE SEQUENCE</scope>
    <source>
        <strain evidence="3">R3-111a-1</strain>
    </source>
</reference>
<name>J3NVK1_GAET3</name>
<reference evidence="4" key="5">
    <citation type="submission" date="2018-04" db="UniProtKB">
        <authorList>
            <consortium name="EnsemblFungi"/>
        </authorList>
    </citation>
    <scope>IDENTIFICATION</scope>
    <source>
        <strain evidence="4">R3-111a-1</strain>
    </source>
</reference>
<reference evidence="5" key="1">
    <citation type="submission" date="2010-07" db="EMBL/GenBank/DDBJ databases">
        <title>The genome sequence of Gaeumannomyces graminis var. tritici strain R3-111a-1.</title>
        <authorList>
            <consortium name="The Broad Institute Genome Sequencing Platform"/>
            <person name="Ma L.-J."/>
            <person name="Dead R."/>
            <person name="Young S."/>
            <person name="Zeng Q."/>
            <person name="Koehrsen M."/>
            <person name="Alvarado L."/>
            <person name="Berlin A."/>
            <person name="Chapman S.B."/>
            <person name="Chen Z."/>
            <person name="Freedman E."/>
            <person name="Gellesch M."/>
            <person name="Goldberg J."/>
            <person name="Griggs A."/>
            <person name="Gujja S."/>
            <person name="Heilman E.R."/>
            <person name="Heiman D."/>
            <person name="Hepburn T."/>
            <person name="Howarth C."/>
            <person name="Jen D."/>
            <person name="Larson L."/>
            <person name="Mehta T."/>
            <person name="Neiman D."/>
            <person name="Pearson M."/>
            <person name="Roberts A."/>
            <person name="Saif S."/>
            <person name="Shea T."/>
            <person name="Shenoy N."/>
            <person name="Sisk P."/>
            <person name="Stolte C."/>
            <person name="Sykes S."/>
            <person name="Walk T."/>
            <person name="White J."/>
            <person name="Yandava C."/>
            <person name="Haas B."/>
            <person name="Nusbaum C."/>
            <person name="Birren B."/>
        </authorList>
    </citation>
    <scope>NUCLEOTIDE SEQUENCE [LARGE SCALE GENOMIC DNA]</scope>
    <source>
        <strain evidence="5">R3-111a-1</strain>
    </source>
</reference>
<dbReference type="OrthoDB" id="4359806at2759"/>
<feature type="region of interest" description="Disordered" evidence="1">
    <location>
        <begin position="55"/>
        <end position="77"/>
    </location>
</feature>
<dbReference type="Proteomes" id="UP000006039">
    <property type="component" value="Unassembled WGS sequence"/>
</dbReference>
<dbReference type="RefSeq" id="XP_009221379.1">
    <property type="nucleotide sequence ID" value="XM_009223115.1"/>
</dbReference>
<evidence type="ECO:0000256" key="1">
    <source>
        <dbReference type="SAM" id="MobiDB-lite"/>
    </source>
</evidence>
<feature type="region of interest" description="Disordered" evidence="1">
    <location>
        <begin position="285"/>
        <end position="309"/>
    </location>
</feature>
<dbReference type="AlphaFoldDB" id="J3NVK1"/>
<dbReference type="VEuPathDB" id="FungiDB:GGTG_05316"/>
<dbReference type="eggNOG" id="ENOG502RHP9">
    <property type="taxonomic scope" value="Eukaryota"/>
</dbReference>
<protein>
    <submittedName>
        <fullName evidence="3 4">Uncharacterized protein</fullName>
    </submittedName>
</protein>
<evidence type="ECO:0000256" key="2">
    <source>
        <dbReference type="SAM" id="SignalP"/>
    </source>
</evidence>
<gene>
    <name evidence="4" type="primary">20345774</name>
    <name evidence="3" type="ORF">GGTG_05316</name>
</gene>
<reference evidence="3" key="3">
    <citation type="submission" date="2010-09" db="EMBL/GenBank/DDBJ databases">
        <title>Annotation of Gaeumannomyces graminis var. tritici R3-111a-1.</title>
        <authorList>
            <consortium name="The Broad Institute Genome Sequencing Platform"/>
            <person name="Ma L.-J."/>
            <person name="Dead R."/>
            <person name="Young S.K."/>
            <person name="Zeng Q."/>
            <person name="Gargeya S."/>
            <person name="Fitzgerald M."/>
            <person name="Haas B."/>
            <person name="Abouelleil A."/>
            <person name="Alvarado L."/>
            <person name="Arachchi H.M."/>
            <person name="Berlin A."/>
            <person name="Brown A."/>
            <person name="Chapman S.B."/>
            <person name="Chen Z."/>
            <person name="Dunbar C."/>
            <person name="Freedman E."/>
            <person name="Gearin G."/>
            <person name="Gellesch M."/>
            <person name="Goldberg J."/>
            <person name="Griggs A."/>
            <person name="Gujja S."/>
            <person name="Heiman D."/>
            <person name="Howarth C."/>
            <person name="Larson L."/>
            <person name="Lui A."/>
            <person name="MacDonald P.J.P."/>
            <person name="Mehta T."/>
            <person name="Montmayeur A."/>
            <person name="Murphy C."/>
            <person name="Neiman D."/>
            <person name="Pearson M."/>
            <person name="Priest M."/>
            <person name="Roberts A."/>
            <person name="Saif S."/>
            <person name="Shea T."/>
            <person name="Shenoy N."/>
            <person name="Sisk P."/>
            <person name="Stolte C."/>
            <person name="Sykes S."/>
            <person name="Yandava C."/>
            <person name="Wortman J."/>
            <person name="Nusbaum C."/>
            <person name="Birren B."/>
        </authorList>
    </citation>
    <scope>NUCLEOTIDE SEQUENCE</scope>
    <source>
        <strain evidence="3">R3-111a-1</strain>
    </source>
</reference>
<accession>J3NVK1</accession>
<keyword evidence="5" id="KW-1185">Reference proteome</keyword>
<feature type="compositionally biased region" description="Low complexity" evidence="1">
    <location>
        <begin position="55"/>
        <end position="69"/>
    </location>
</feature>
<keyword evidence="2" id="KW-0732">Signal</keyword>
<feature type="chain" id="PRO_5015094522" evidence="2">
    <location>
        <begin position="23"/>
        <end position="309"/>
    </location>
</feature>
<evidence type="ECO:0000313" key="5">
    <source>
        <dbReference type="Proteomes" id="UP000006039"/>
    </source>
</evidence>
<sequence length="309" mass="34402">MHLSRITLSLALLLHAAAPTQAWDHLDRSHPSRRTPQAFRWTRPFLDLDLHAIPDSDSSSSSTTTTSPSRINRDVPGGFHVSCSATATFRARQYTAADLPDPYPERGLAPWAEALRRSALDGTGSAAYPGGWDGDELRGGERVLLLMELTDVPPTVRAFVEHDGVDGYSGRRWHFGVHDKPGAPEGTAAAGDKVMIFAPGALYDILPLWVADSSRCRIQLVDLEKYVTHAAHNRVIAWPMSHSDPDPANRTMTFEIKAALLLETVQGRQHREAWENVHLQASRAERRLQRQEREEGKGRQRVHGNHDEL</sequence>